<dbReference type="Pfam" id="PF03466">
    <property type="entry name" value="LysR_substrate"/>
    <property type="match status" value="1"/>
</dbReference>
<reference evidence="6 7" key="1">
    <citation type="submission" date="2024-09" db="EMBL/GenBank/DDBJ databases">
        <authorList>
            <person name="Sun Q."/>
            <person name="Mori K."/>
        </authorList>
    </citation>
    <scope>NUCLEOTIDE SEQUENCE [LARGE SCALE GENOMIC DNA]</scope>
    <source>
        <strain evidence="6 7">KCTC 22789</strain>
    </source>
</reference>
<keyword evidence="4" id="KW-0804">Transcription</keyword>
<dbReference type="PANTHER" id="PTHR30126">
    <property type="entry name" value="HTH-TYPE TRANSCRIPTIONAL REGULATOR"/>
    <property type="match status" value="1"/>
</dbReference>
<evidence type="ECO:0000313" key="6">
    <source>
        <dbReference type="EMBL" id="MFC0341681.1"/>
    </source>
</evidence>
<dbReference type="InterPro" id="IPR005119">
    <property type="entry name" value="LysR_subst-bd"/>
</dbReference>
<protein>
    <submittedName>
        <fullName evidence="6">LysR family transcriptional regulator</fullName>
    </submittedName>
</protein>
<dbReference type="PRINTS" id="PR00039">
    <property type="entry name" value="HTHLYSR"/>
</dbReference>
<keyword evidence="2" id="KW-0805">Transcription regulation</keyword>
<gene>
    <name evidence="6" type="ORF">ACFFII_13005</name>
</gene>
<dbReference type="Proteomes" id="UP001589799">
    <property type="component" value="Unassembled WGS sequence"/>
</dbReference>
<comment type="caution">
    <text evidence="6">The sequence shown here is derived from an EMBL/GenBank/DDBJ whole genome shotgun (WGS) entry which is preliminary data.</text>
</comment>
<dbReference type="InterPro" id="IPR036388">
    <property type="entry name" value="WH-like_DNA-bd_sf"/>
</dbReference>
<dbReference type="InterPro" id="IPR000847">
    <property type="entry name" value="LysR_HTH_N"/>
</dbReference>
<proteinExistence type="inferred from homology"/>
<comment type="similarity">
    <text evidence="1">Belongs to the LysR transcriptional regulatory family.</text>
</comment>
<evidence type="ECO:0000256" key="1">
    <source>
        <dbReference type="ARBA" id="ARBA00009437"/>
    </source>
</evidence>
<feature type="domain" description="HTH lysR-type" evidence="5">
    <location>
        <begin position="11"/>
        <end position="68"/>
    </location>
</feature>
<evidence type="ECO:0000259" key="5">
    <source>
        <dbReference type="PROSITE" id="PS50931"/>
    </source>
</evidence>
<evidence type="ECO:0000256" key="4">
    <source>
        <dbReference type="ARBA" id="ARBA00023163"/>
    </source>
</evidence>
<dbReference type="InterPro" id="IPR036390">
    <property type="entry name" value="WH_DNA-bd_sf"/>
</dbReference>
<dbReference type="Gene3D" id="3.40.190.10">
    <property type="entry name" value="Periplasmic binding protein-like II"/>
    <property type="match status" value="2"/>
</dbReference>
<dbReference type="PROSITE" id="PS50931">
    <property type="entry name" value="HTH_LYSR"/>
    <property type="match status" value="1"/>
</dbReference>
<sequence length="302" mass="33243">MRVLHFTEAGMRLEWIEDILAVAETGSLIRAAERRNLTQSAFSRRIRMIEDQLGTELFDRSRKPVELHPAAREQCGEMQDLAVRLRRLAAALGDAARTHVVIASQHAITTAVAPALVQRIAASRDIGIRLRSANRDECYTQLLTRQADIMLFYATERLPLPMEPGFVELHRMGADSLIPVFAAARLDELEAALARDELPVVAYPDEVFFGRVLRDDIRPRLAGLTLRPKAETSLTLAALQLAATGAAVAWVPETLAREEVRSGRLADLGPRLGAQPLQLMATRLRAAHSPDAGAVWRAITAG</sequence>
<dbReference type="SUPFAM" id="SSF46785">
    <property type="entry name" value="Winged helix' DNA-binding domain"/>
    <property type="match status" value="1"/>
</dbReference>
<keyword evidence="3" id="KW-0238">DNA-binding</keyword>
<dbReference type="PANTHER" id="PTHR30126:SF2">
    <property type="entry name" value="HTH-TYPE TRANSCRIPTIONAL REGULATOR YJIE"/>
    <property type="match status" value="1"/>
</dbReference>
<dbReference type="SUPFAM" id="SSF53850">
    <property type="entry name" value="Periplasmic binding protein-like II"/>
    <property type="match status" value="1"/>
</dbReference>
<accession>A0ABV6I6H6</accession>
<evidence type="ECO:0000256" key="2">
    <source>
        <dbReference type="ARBA" id="ARBA00023015"/>
    </source>
</evidence>
<dbReference type="EMBL" id="JBHLWE010000039">
    <property type="protein sequence ID" value="MFC0341681.1"/>
    <property type="molecule type" value="Genomic_DNA"/>
</dbReference>
<organism evidence="6 7">
    <name type="scientific">Paracoccus niistensis</name>
    <dbReference type="NCBI Taxonomy" id="632935"/>
    <lineage>
        <taxon>Bacteria</taxon>
        <taxon>Pseudomonadati</taxon>
        <taxon>Pseudomonadota</taxon>
        <taxon>Alphaproteobacteria</taxon>
        <taxon>Rhodobacterales</taxon>
        <taxon>Paracoccaceae</taxon>
        <taxon>Paracoccus</taxon>
    </lineage>
</organism>
<keyword evidence="7" id="KW-1185">Reference proteome</keyword>
<dbReference type="Gene3D" id="1.10.10.10">
    <property type="entry name" value="Winged helix-like DNA-binding domain superfamily/Winged helix DNA-binding domain"/>
    <property type="match status" value="1"/>
</dbReference>
<evidence type="ECO:0000256" key="3">
    <source>
        <dbReference type="ARBA" id="ARBA00023125"/>
    </source>
</evidence>
<name>A0ABV6I6H6_9RHOB</name>
<dbReference type="Pfam" id="PF00126">
    <property type="entry name" value="HTH_1"/>
    <property type="match status" value="1"/>
</dbReference>
<evidence type="ECO:0000313" key="7">
    <source>
        <dbReference type="Proteomes" id="UP001589799"/>
    </source>
</evidence>